<feature type="transmembrane region" description="Helical" evidence="6">
    <location>
        <begin position="401"/>
        <end position="418"/>
    </location>
</feature>
<evidence type="ECO:0000256" key="2">
    <source>
        <dbReference type="ARBA" id="ARBA00022448"/>
    </source>
</evidence>
<protein>
    <submittedName>
        <fullName evidence="8">Putative MFS transporter</fullName>
    </submittedName>
</protein>
<dbReference type="Proteomes" id="UP000295444">
    <property type="component" value="Unassembled WGS sequence"/>
</dbReference>
<evidence type="ECO:0000256" key="4">
    <source>
        <dbReference type="ARBA" id="ARBA00022989"/>
    </source>
</evidence>
<dbReference type="PROSITE" id="PS50850">
    <property type="entry name" value="MFS"/>
    <property type="match status" value="1"/>
</dbReference>
<feature type="domain" description="Major facilitator superfamily (MFS) profile" evidence="7">
    <location>
        <begin position="35"/>
        <end position="450"/>
    </location>
</feature>
<feature type="transmembrane region" description="Helical" evidence="6">
    <location>
        <begin position="100"/>
        <end position="118"/>
    </location>
</feature>
<dbReference type="Pfam" id="PF00083">
    <property type="entry name" value="Sugar_tr"/>
    <property type="match status" value="1"/>
</dbReference>
<feature type="transmembrane region" description="Helical" evidence="6">
    <location>
        <begin position="187"/>
        <end position="205"/>
    </location>
</feature>
<accession>A0A4R6SGB0</accession>
<dbReference type="EMBL" id="SNXZ01000002">
    <property type="protein sequence ID" value="TDQ00550.1"/>
    <property type="molecule type" value="Genomic_DNA"/>
</dbReference>
<feature type="transmembrane region" description="Helical" evidence="6">
    <location>
        <begin position="159"/>
        <end position="181"/>
    </location>
</feature>
<feature type="transmembrane region" description="Helical" evidence="6">
    <location>
        <begin position="33"/>
        <end position="60"/>
    </location>
</feature>
<dbReference type="SUPFAM" id="SSF103473">
    <property type="entry name" value="MFS general substrate transporter"/>
    <property type="match status" value="1"/>
</dbReference>
<feature type="transmembrane region" description="Helical" evidence="6">
    <location>
        <begin position="124"/>
        <end position="147"/>
    </location>
</feature>
<dbReference type="PROSITE" id="PS00217">
    <property type="entry name" value="SUGAR_TRANSPORT_2"/>
    <property type="match status" value="1"/>
</dbReference>
<evidence type="ECO:0000313" key="9">
    <source>
        <dbReference type="Proteomes" id="UP000295444"/>
    </source>
</evidence>
<reference evidence="8 9" key="1">
    <citation type="submission" date="2019-03" db="EMBL/GenBank/DDBJ databases">
        <title>Genomic Encyclopedia of Type Strains, Phase IV (KMG-IV): sequencing the most valuable type-strain genomes for metagenomic binning, comparative biology and taxonomic classification.</title>
        <authorList>
            <person name="Goeker M."/>
        </authorList>
    </citation>
    <scope>NUCLEOTIDE SEQUENCE [LARGE SCALE GENOMIC DNA]</scope>
    <source>
        <strain evidence="8 9">DSM 45361</strain>
    </source>
</reference>
<feature type="transmembrane region" description="Helical" evidence="6">
    <location>
        <begin position="361"/>
        <end position="380"/>
    </location>
</feature>
<dbReference type="OrthoDB" id="9787026at2"/>
<keyword evidence="9" id="KW-1185">Reference proteome</keyword>
<dbReference type="GO" id="GO:0005886">
    <property type="term" value="C:plasma membrane"/>
    <property type="evidence" value="ECO:0007669"/>
    <property type="project" value="UniProtKB-SubCell"/>
</dbReference>
<gene>
    <name evidence="8" type="ORF">EV186_102411</name>
</gene>
<comment type="subcellular location">
    <subcellularLocation>
        <location evidence="1">Cell membrane</location>
        <topology evidence="1">Multi-pass membrane protein</topology>
    </subcellularLocation>
</comment>
<evidence type="ECO:0000256" key="5">
    <source>
        <dbReference type="ARBA" id="ARBA00023136"/>
    </source>
</evidence>
<feature type="transmembrane region" description="Helical" evidence="6">
    <location>
        <begin position="337"/>
        <end position="355"/>
    </location>
</feature>
<dbReference type="PANTHER" id="PTHR23511:SF34">
    <property type="entry name" value="SYNAPTIC VESICLE GLYCOPROTEIN 2"/>
    <property type="match status" value="1"/>
</dbReference>
<dbReference type="RefSeq" id="WP_133849250.1">
    <property type="nucleotide sequence ID" value="NZ_SNXZ01000002.1"/>
</dbReference>
<sequence length="465" mass="49439">MTLHDTNADRGVDVSVGQLLRALDRSRMTAKHVGLYVVSALGHFFDGYDVQVIGVILPAITLAFHLPAGQAGVLGSSTAFGMLFGAICVGFVSDRIGRKSALMLALGVFALFSLLSAFPPNFGWLVTFRVLTGVGLGAEVVTMYAYISEFLPARLRGTLLTTSSMFWQLASVVAAVLAIVVVPAFGWQGMFVIGALPAVVVVVIWRMLPESVRFLVAHDKLSDATRIVRDLSSVDPKDVPADTDTKAAAETAESVKQLSVSDLFRGKFARLTPGVWLIQFFNGFVLFSIVTWLPSILVAKGFTFVHSLLYVAVIVGVGAFGNVGAGLVLNRIGRRKAMLLFFVLGGITLMIWGVQSTGVGILVLGAISSFFIYGVSGAVYTYTSEIYPTTLRATGTGWSGGAQRVGAIVAPSVIGWMIGSHLPIISVFILLAVGFIVAAVAVLFLTHETGSRTLEEIEASVIATR</sequence>
<keyword evidence="4 6" id="KW-1133">Transmembrane helix</keyword>
<dbReference type="AlphaFoldDB" id="A0A4R6SGB0"/>
<feature type="transmembrane region" description="Helical" evidence="6">
    <location>
        <begin position="275"/>
        <end position="296"/>
    </location>
</feature>
<organism evidence="8 9">
    <name type="scientific">Labedaea rhizosphaerae</name>
    <dbReference type="NCBI Taxonomy" id="598644"/>
    <lineage>
        <taxon>Bacteria</taxon>
        <taxon>Bacillati</taxon>
        <taxon>Actinomycetota</taxon>
        <taxon>Actinomycetes</taxon>
        <taxon>Pseudonocardiales</taxon>
        <taxon>Pseudonocardiaceae</taxon>
        <taxon>Labedaea</taxon>
    </lineage>
</organism>
<dbReference type="InterPro" id="IPR005829">
    <property type="entry name" value="Sugar_transporter_CS"/>
</dbReference>
<keyword evidence="2" id="KW-0813">Transport</keyword>
<dbReference type="InterPro" id="IPR005828">
    <property type="entry name" value="MFS_sugar_transport-like"/>
</dbReference>
<name>A0A4R6SGB0_LABRH</name>
<dbReference type="InterPro" id="IPR036259">
    <property type="entry name" value="MFS_trans_sf"/>
</dbReference>
<dbReference type="InterPro" id="IPR020846">
    <property type="entry name" value="MFS_dom"/>
</dbReference>
<evidence type="ECO:0000256" key="6">
    <source>
        <dbReference type="SAM" id="Phobius"/>
    </source>
</evidence>
<keyword evidence="3 6" id="KW-0812">Transmembrane</keyword>
<evidence type="ECO:0000256" key="3">
    <source>
        <dbReference type="ARBA" id="ARBA00022692"/>
    </source>
</evidence>
<evidence type="ECO:0000313" key="8">
    <source>
        <dbReference type="EMBL" id="TDQ00550.1"/>
    </source>
</evidence>
<feature type="transmembrane region" description="Helical" evidence="6">
    <location>
        <begin position="424"/>
        <end position="445"/>
    </location>
</feature>
<dbReference type="GO" id="GO:0022857">
    <property type="term" value="F:transmembrane transporter activity"/>
    <property type="evidence" value="ECO:0007669"/>
    <property type="project" value="InterPro"/>
</dbReference>
<feature type="transmembrane region" description="Helical" evidence="6">
    <location>
        <begin position="308"/>
        <end position="330"/>
    </location>
</feature>
<dbReference type="Gene3D" id="1.20.1250.20">
    <property type="entry name" value="MFS general substrate transporter like domains"/>
    <property type="match status" value="1"/>
</dbReference>
<proteinExistence type="predicted"/>
<feature type="transmembrane region" description="Helical" evidence="6">
    <location>
        <begin position="72"/>
        <end position="93"/>
    </location>
</feature>
<evidence type="ECO:0000259" key="7">
    <source>
        <dbReference type="PROSITE" id="PS50850"/>
    </source>
</evidence>
<keyword evidence="5 6" id="KW-0472">Membrane</keyword>
<dbReference type="PANTHER" id="PTHR23511">
    <property type="entry name" value="SYNAPTIC VESICLE GLYCOPROTEIN 2"/>
    <property type="match status" value="1"/>
</dbReference>
<dbReference type="PROSITE" id="PS00216">
    <property type="entry name" value="SUGAR_TRANSPORT_1"/>
    <property type="match status" value="1"/>
</dbReference>
<comment type="caution">
    <text evidence="8">The sequence shown here is derived from an EMBL/GenBank/DDBJ whole genome shotgun (WGS) entry which is preliminary data.</text>
</comment>
<evidence type="ECO:0000256" key="1">
    <source>
        <dbReference type="ARBA" id="ARBA00004651"/>
    </source>
</evidence>